<evidence type="ECO:0000313" key="5">
    <source>
        <dbReference type="Proteomes" id="UP000015462"/>
    </source>
</evidence>
<proteinExistence type="inferred from homology"/>
<protein>
    <submittedName>
        <fullName evidence="4">Short chain dehydrogenase</fullName>
    </submittedName>
</protein>
<comment type="caution">
    <text evidence="4">The sequence shown here is derived from an EMBL/GenBank/DDBJ whole genome shotgun (WGS) entry which is preliminary data.</text>
</comment>
<name>A0AB33Z2B4_9GAMM</name>
<evidence type="ECO:0000256" key="3">
    <source>
        <dbReference type="RuleBase" id="RU000363"/>
    </source>
</evidence>
<dbReference type="Pfam" id="PF00106">
    <property type="entry name" value="adh_short"/>
    <property type="match status" value="1"/>
</dbReference>
<evidence type="ECO:0000256" key="2">
    <source>
        <dbReference type="ARBA" id="ARBA00023002"/>
    </source>
</evidence>
<dbReference type="Proteomes" id="UP000015462">
    <property type="component" value="Unassembled WGS sequence"/>
</dbReference>
<dbReference type="PRINTS" id="PR00080">
    <property type="entry name" value="SDRFAMILY"/>
</dbReference>
<dbReference type="PRINTS" id="PR00081">
    <property type="entry name" value="GDHRDH"/>
</dbReference>
<gene>
    <name evidence="4" type="ORF">L196_06765</name>
</gene>
<evidence type="ECO:0000256" key="1">
    <source>
        <dbReference type="ARBA" id="ARBA00006484"/>
    </source>
</evidence>
<dbReference type="RefSeq" id="WP_016390435.1">
    <property type="nucleotide sequence ID" value="NZ_KE646807.1"/>
</dbReference>
<dbReference type="NCBIfam" id="NF006565">
    <property type="entry name" value="PRK09072.1"/>
    <property type="match status" value="1"/>
</dbReference>
<comment type="similarity">
    <text evidence="1 3">Belongs to the short-chain dehydrogenases/reductases (SDR) family.</text>
</comment>
<dbReference type="GO" id="GO:0016491">
    <property type="term" value="F:oxidoreductase activity"/>
    <property type="evidence" value="ECO:0007669"/>
    <property type="project" value="UniProtKB-KW"/>
</dbReference>
<dbReference type="PANTHER" id="PTHR44196">
    <property type="entry name" value="DEHYDROGENASE/REDUCTASE SDR FAMILY MEMBER 7B"/>
    <property type="match status" value="1"/>
</dbReference>
<keyword evidence="2" id="KW-0560">Oxidoreductase</keyword>
<dbReference type="InterPro" id="IPR036291">
    <property type="entry name" value="NAD(P)-bd_dom_sf"/>
</dbReference>
<dbReference type="PANTHER" id="PTHR44196:SF1">
    <property type="entry name" value="DEHYDROGENASE_REDUCTASE SDR FAMILY MEMBER 7B"/>
    <property type="match status" value="1"/>
</dbReference>
<dbReference type="Gene3D" id="3.40.50.720">
    <property type="entry name" value="NAD(P)-binding Rossmann-like Domain"/>
    <property type="match status" value="1"/>
</dbReference>
<keyword evidence="5" id="KW-1185">Reference proteome</keyword>
<accession>A0AB33Z2B4</accession>
<evidence type="ECO:0000313" key="4">
    <source>
        <dbReference type="EMBL" id="EPD13324.1"/>
    </source>
</evidence>
<dbReference type="CDD" id="cd05233">
    <property type="entry name" value="SDR_c"/>
    <property type="match status" value="1"/>
</dbReference>
<reference evidence="4 5" key="1">
    <citation type="journal article" date="2013" name="Genome Announc.">
        <title>Genome Sequence of the Pyrene- and Fluoranthene-Degrading Bacterium Cycloclasticus sp. Strain PY97M.</title>
        <authorList>
            <person name="Cui Z."/>
            <person name="Xu G."/>
            <person name="Li Q."/>
            <person name="Gao W."/>
            <person name="Zheng L."/>
        </authorList>
    </citation>
    <scope>NUCLEOTIDE SEQUENCE [LARGE SCALE GENOMIC DNA]</scope>
    <source>
        <strain evidence="4 5">PY97M</strain>
    </source>
</reference>
<dbReference type="InterPro" id="IPR002347">
    <property type="entry name" value="SDR_fam"/>
</dbReference>
<dbReference type="GO" id="GO:0016020">
    <property type="term" value="C:membrane"/>
    <property type="evidence" value="ECO:0007669"/>
    <property type="project" value="TreeGrafter"/>
</dbReference>
<dbReference type="InterPro" id="IPR020904">
    <property type="entry name" value="Sc_DH/Rdtase_CS"/>
</dbReference>
<dbReference type="PIRSF" id="PIRSF000126">
    <property type="entry name" value="11-beta-HSD1"/>
    <property type="match status" value="1"/>
</dbReference>
<dbReference type="PROSITE" id="PS00061">
    <property type="entry name" value="ADH_SHORT"/>
    <property type="match status" value="1"/>
</dbReference>
<dbReference type="SUPFAM" id="SSF51735">
    <property type="entry name" value="NAD(P)-binding Rossmann-fold domains"/>
    <property type="match status" value="1"/>
</dbReference>
<organism evidence="4 5">
    <name type="scientific">Cycloclasticus pugetii</name>
    <dbReference type="NCBI Taxonomy" id="34068"/>
    <lineage>
        <taxon>Bacteria</taxon>
        <taxon>Pseudomonadati</taxon>
        <taxon>Pseudomonadota</taxon>
        <taxon>Gammaproteobacteria</taxon>
        <taxon>Thiotrichales</taxon>
        <taxon>Piscirickettsiaceae</taxon>
        <taxon>Cycloclasticus</taxon>
    </lineage>
</organism>
<sequence length="267" mass="28700">MYNNKVILLTGAGSGIGAAIAKELSELGAQLILVGRNQDKLETVKQNLSGQHDVLAADISSSEGRQAIKEHCEQRAGGIDILINNAGISAFTGFETMSEEKISSVIHINLTSTILLTQQLLPLLKAKPSAQIVNIGSAFASLAFAGFTVYSASKYGLKGFTEALRRELHGGTVDVRYFAPRGTDTPFNDENTQALNVAIKANIDTPEKVATEFANFLQSSKARHFVGWQERLFGRLNGLFPGLIDKALAGQHQAIMDCLPQADKDKG</sequence>
<dbReference type="AlphaFoldDB" id="A0AB33Z2B4"/>
<dbReference type="EMBL" id="ASHL01000004">
    <property type="protein sequence ID" value="EPD13324.1"/>
    <property type="molecule type" value="Genomic_DNA"/>
</dbReference>